<keyword evidence="7" id="KW-0106">Calcium</keyword>
<reference evidence="12" key="1">
    <citation type="submission" date="2021-06" db="EMBL/GenBank/DDBJ databases">
        <authorList>
            <consortium name="Wellcome Sanger Institute Data Sharing"/>
        </authorList>
    </citation>
    <scope>NUCLEOTIDE SEQUENCE [LARGE SCALE GENOMIC DNA]</scope>
</reference>
<evidence type="ECO:0000256" key="1">
    <source>
        <dbReference type="ARBA" id="ARBA00001913"/>
    </source>
</evidence>
<feature type="domain" description="C2" evidence="11">
    <location>
        <begin position="502"/>
        <end position="623"/>
    </location>
</feature>
<feature type="domain" description="C2" evidence="11">
    <location>
        <begin position="193"/>
        <end position="308"/>
    </location>
</feature>
<dbReference type="FunFam" id="2.60.40.150:FF:000019">
    <property type="entry name" value="Multiple C2 and transmembrane domain-containing protein 2 isoform 1"/>
    <property type="match status" value="1"/>
</dbReference>
<keyword evidence="4 10" id="KW-0812">Transmembrane</keyword>
<evidence type="ECO:0000313" key="12">
    <source>
        <dbReference type="Ensembl" id="ENSECRP00000034012.1"/>
    </source>
</evidence>
<dbReference type="PRINTS" id="PR00360">
    <property type="entry name" value="C2DOMAIN"/>
</dbReference>
<evidence type="ECO:0000259" key="11">
    <source>
        <dbReference type="PROSITE" id="PS50004"/>
    </source>
</evidence>
<comment type="subcellular location">
    <subcellularLocation>
        <location evidence="2">Membrane</location>
        <topology evidence="2">Multi-pass membrane protein</topology>
    </subcellularLocation>
</comment>
<keyword evidence="6" id="KW-0677">Repeat</keyword>
<feature type="transmembrane region" description="Helical" evidence="10">
    <location>
        <begin position="808"/>
        <end position="829"/>
    </location>
</feature>
<dbReference type="OrthoDB" id="5973539at2759"/>
<reference evidence="12" key="3">
    <citation type="submission" date="2025-09" db="UniProtKB">
        <authorList>
            <consortium name="Ensembl"/>
        </authorList>
    </citation>
    <scope>IDENTIFICATION</scope>
</reference>
<dbReference type="Pfam" id="PF00168">
    <property type="entry name" value="C2"/>
    <property type="match status" value="3"/>
</dbReference>
<keyword evidence="8 10" id="KW-1133">Transmembrane helix</keyword>
<evidence type="ECO:0000313" key="13">
    <source>
        <dbReference type="Proteomes" id="UP000694620"/>
    </source>
</evidence>
<dbReference type="PANTHER" id="PTHR45911:SF2">
    <property type="entry name" value="MULTIPLE C2 AND TRANSMEMBRANE DOMAIN-CONTAINING PROTEIN 2"/>
    <property type="match status" value="1"/>
</dbReference>
<dbReference type="InterPro" id="IPR000008">
    <property type="entry name" value="C2_dom"/>
</dbReference>
<evidence type="ECO:0000256" key="3">
    <source>
        <dbReference type="ARBA" id="ARBA00007923"/>
    </source>
</evidence>
<evidence type="ECO:0000256" key="7">
    <source>
        <dbReference type="ARBA" id="ARBA00022837"/>
    </source>
</evidence>
<feature type="transmembrane region" description="Helical" evidence="10">
    <location>
        <begin position="707"/>
        <end position="735"/>
    </location>
</feature>
<dbReference type="SMART" id="SM00239">
    <property type="entry name" value="C2"/>
    <property type="match status" value="3"/>
</dbReference>
<dbReference type="PANTHER" id="PTHR45911">
    <property type="entry name" value="C2 DOMAIN-CONTAINING PROTEIN"/>
    <property type="match status" value="1"/>
</dbReference>
<dbReference type="PROSITE" id="PS50004">
    <property type="entry name" value="C2"/>
    <property type="match status" value="3"/>
</dbReference>
<dbReference type="GO" id="GO:0030672">
    <property type="term" value="C:synaptic vesicle membrane"/>
    <property type="evidence" value="ECO:0007669"/>
    <property type="project" value="TreeGrafter"/>
</dbReference>
<dbReference type="GeneTree" id="ENSGT00940000156291"/>
<evidence type="ECO:0000256" key="8">
    <source>
        <dbReference type="ARBA" id="ARBA00022989"/>
    </source>
</evidence>
<dbReference type="Gene3D" id="2.60.40.150">
    <property type="entry name" value="C2 domain"/>
    <property type="match status" value="3"/>
</dbReference>
<evidence type="ECO:0000256" key="2">
    <source>
        <dbReference type="ARBA" id="ARBA00004141"/>
    </source>
</evidence>
<keyword evidence="9 10" id="KW-0472">Membrane</keyword>
<evidence type="ECO:0000256" key="4">
    <source>
        <dbReference type="ARBA" id="ARBA00022692"/>
    </source>
</evidence>
<evidence type="ECO:0000256" key="10">
    <source>
        <dbReference type="SAM" id="Phobius"/>
    </source>
</evidence>
<dbReference type="CDD" id="cd04042">
    <property type="entry name" value="C2A_MCTP_PRT"/>
    <property type="match status" value="1"/>
</dbReference>
<dbReference type="InterPro" id="IPR013583">
    <property type="entry name" value="MCTP_C"/>
</dbReference>
<dbReference type="Proteomes" id="UP000694620">
    <property type="component" value="Chromosome 17"/>
</dbReference>
<evidence type="ECO:0000256" key="5">
    <source>
        <dbReference type="ARBA" id="ARBA00022723"/>
    </source>
</evidence>
<name>A0A8C4TL02_ERPCA</name>
<sequence length="890" mass="101836">MESNKLSVWSNLKQKAKPLFSNLSVRKSKKSISTKLEVRKHGVLDQRMSSSVPDIHHMHQDLPVQVETVRPLSQNSAFFSYLELPQNKPPLDMEHDPALLSDRLIVHGDSKPWSSMETLEVRACITEESVYTTAMKQHSKNVDTIYCSTTNQSAALVQVPTFEITEHLNEDCTEISDPEASSQTSQYFEDNLTIEERTGSVSIPSRRPSYLLSIHLKEGRNLVIRDRSGTSDPYVKFKLDSKTLYKSKVIYKNLNPVWDESFSVPVRNLEQKLLIKVYDRDLTTDDFMGATHVDLNNLELGKTLELVLPLNDPNSLEDDMGVIVLDLALSLKNTENKDLLKPENKQKRRSNIKSSFRQSTRSLSDTLRKSQLWSGVVAITLVEGRGLPEGEFSVRFKLGDQKYKSKILYKTGNPQWREKFDFNHFHDSSSLLEIEVWGKEGKKSDECFGVSKVDLATLPKEQSNLMEVPLEFSQGKVIILMTLSVCTGVSISDLCACPLADSKEKEQIQQRYSFGNSFKNIKDIGFLQVKVLKAMDLLAADFAGKSDPFCVIELGNNHLQTHTVYKNLNPEWNKVFTLPIKDIHDVLEVIVFDEDGDKPPDFLGKVAIPLLSVKNGQQTCYVLKNKDLGGPTKGIIYLEINVIYNPIKACFRTFTPQEQKLNEDNPKLSKKILTRNIDRVKKISLAIWNTIRYIKSCFQWESTPRSLIAFLLFVVTIWYIELYMVPFFLLFLFVWNYFQIVSGRVSNTQDLVNLDLGEDDDDDEKESEKKGLLDRIHMIQDIVITVQNILEDIACFGERIKNTFNWSVPFLSSLACLVLIVITILFYFIPLRYIILIWGINKFTKKLRSPYALDNNEVLDFLSRVPSDIQKVQYAELKQSSCQSPVRRKR</sequence>
<keyword evidence="13" id="KW-1185">Reference proteome</keyword>
<dbReference type="CDD" id="cd08377">
    <property type="entry name" value="C2C_MCTP_PRT"/>
    <property type="match status" value="1"/>
</dbReference>
<gene>
    <name evidence="12" type="primary">MCTP2</name>
    <name evidence="12" type="synonym">mctp2a</name>
</gene>
<keyword evidence="5" id="KW-0479">Metal-binding</keyword>
<dbReference type="GO" id="GO:0046928">
    <property type="term" value="P:regulation of neurotransmitter secretion"/>
    <property type="evidence" value="ECO:0007669"/>
    <property type="project" value="TreeGrafter"/>
</dbReference>
<dbReference type="Pfam" id="PF08372">
    <property type="entry name" value="PRT_C"/>
    <property type="match status" value="1"/>
</dbReference>
<dbReference type="FunFam" id="2.60.40.150:FF:000076">
    <property type="entry name" value="multiple C2 and transmembrane domain-containing protein 2 isoform X1"/>
    <property type="match status" value="1"/>
</dbReference>
<proteinExistence type="inferred from homology"/>
<organism evidence="12 13">
    <name type="scientific">Erpetoichthys calabaricus</name>
    <name type="common">Rope fish</name>
    <name type="synonym">Calamoichthys calabaricus</name>
    <dbReference type="NCBI Taxonomy" id="27687"/>
    <lineage>
        <taxon>Eukaryota</taxon>
        <taxon>Metazoa</taxon>
        <taxon>Chordata</taxon>
        <taxon>Craniata</taxon>
        <taxon>Vertebrata</taxon>
        <taxon>Euteleostomi</taxon>
        <taxon>Actinopterygii</taxon>
        <taxon>Polypteriformes</taxon>
        <taxon>Polypteridae</taxon>
        <taxon>Erpetoichthys</taxon>
    </lineage>
</organism>
<comment type="cofactor">
    <cofactor evidence="1">
        <name>Ca(2+)</name>
        <dbReference type="ChEBI" id="CHEBI:29108"/>
    </cofactor>
</comment>
<dbReference type="InterPro" id="IPR035892">
    <property type="entry name" value="C2_domain_sf"/>
</dbReference>
<dbReference type="SUPFAM" id="SSF49562">
    <property type="entry name" value="C2 domain (Calcium/lipid-binding domain, CaLB)"/>
    <property type="match status" value="3"/>
</dbReference>
<protein>
    <submittedName>
        <fullName evidence="12">Multiple C2 and transmembrane domain containing 2</fullName>
    </submittedName>
</protein>
<dbReference type="GO" id="GO:0005509">
    <property type="term" value="F:calcium ion binding"/>
    <property type="evidence" value="ECO:0007669"/>
    <property type="project" value="UniProtKB-ARBA"/>
</dbReference>
<accession>A0A8C4TL02</accession>
<feature type="domain" description="C2" evidence="11">
    <location>
        <begin position="357"/>
        <end position="472"/>
    </location>
</feature>
<evidence type="ECO:0000256" key="9">
    <source>
        <dbReference type="ARBA" id="ARBA00023136"/>
    </source>
</evidence>
<reference evidence="12" key="2">
    <citation type="submission" date="2025-08" db="UniProtKB">
        <authorList>
            <consortium name="Ensembl"/>
        </authorList>
    </citation>
    <scope>IDENTIFICATION</scope>
</reference>
<comment type="similarity">
    <text evidence="3">Belongs to the MCTP family.</text>
</comment>
<evidence type="ECO:0000256" key="6">
    <source>
        <dbReference type="ARBA" id="ARBA00022737"/>
    </source>
</evidence>
<dbReference type="CDD" id="cd08376">
    <property type="entry name" value="C2B_MCTP_PRT"/>
    <property type="match status" value="1"/>
</dbReference>
<dbReference type="Ensembl" id="ENSECRT00000034746.1">
    <property type="protein sequence ID" value="ENSECRP00000034012.1"/>
    <property type="gene ID" value="ENSECRG00000022983.1"/>
</dbReference>
<dbReference type="AlphaFoldDB" id="A0A8C4TL02"/>